<gene>
    <name evidence="2" type="ORF">D7V88_30835</name>
</gene>
<dbReference type="SUPFAM" id="SSF141694">
    <property type="entry name" value="AF2212/PG0164-like"/>
    <property type="match status" value="1"/>
</dbReference>
<sequence>MDGRGGDELRLVREPLVGRRAAAAPDRQGSPYPLGRHVRRPRGIVVPDLVRPSPPLLRWGSQCQRAAVSLRGLLLLDDQPVHRPAHGPRTRVQEQGFGPHAGTGTHAVTKAKKQTFTAKLEEANGVGGRWVLCPFDGREVFGEARAPVVGTVNGHPFRSRLMVYGGKTCLGLIQAVRDAAGIELDSSLRIVLERDEAPRTVEVPEALQRALDAEPALRDVFDGLAFTHRKEFAQAVAEAKREETRDRRVAQTLEKLRARAAQS</sequence>
<dbReference type="AlphaFoldDB" id="A0A3A8I361"/>
<comment type="caution">
    <text evidence="2">The sequence shown here is derived from an EMBL/GenBank/DDBJ whole genome shotgun (WGS) entry which is preliminary data.</text>
</comment>
<proteinExistence type="predicted"/>
<dbReference type="Pfam" id="PF13376">
    <property type="entry name" value="OmdA"/>
    <property type="match status" value="1"/>
</dbReference>
<protein>
    <submittedName>
        <fullName evidence="2">DUF1905 domain-containing protein</fullName>
    </submittedName>
</protein>
<name>A0A3A8I361_9BACT</name>
<organism evidence="2 3">
    <name type="scientific">Corallococcus terminator</name>
    <dbReference type="NCBI Taxonomy" id="2316733"/>
    <lineage>
        <taxon>Bacteria</taxon>
        <taxon>Pseudomonadati</taxon>
        <taxon>Myxococcota</taxon>
        <taxon>Myxococcia</taxon>
        <taxon>Myxococcales</taxon>
        <taxon>Cystobacterineae</taxon>
        <taxon>Myxococcaceae</taxon>
        <taxon>Corallococcus</taxon>
    </lineage>
</organism>
<dbReference type="EMBL" id="RAVZ01000280">
    <property type="protein sequence ID" value="RKG77595.1"/>
    <property type="molecule type" value="Genomic_DNA"/>
</dbReference>
<dbReference type="Gene3D" id="2.40.30.100">
    <property type="entry name" value="AF2212/PG0164-like"/>
    <property type="match status" value="1"/>
</dbReference>
<feature type="region of interest" description="Disordered" evidence="1">
    <location>
        <begin position="86"/>
        <end position="106"/>
    </location>
</feature>
<dbReference type="InterPro" id="IPR015018">
    <property type="entry name" value="DUF1905"/>
</dbReference>
<dbReference type="InterPro" id="IPR037079">
    <property type="entry name" value="AF2212/PG0164-like_sf"/>
</dbReference>
<keyword evidence="3" id="KW-1185">Reference proteome</keyword>
<feature type="region of interest" description="Disordered" evidence="1">
    <location>
        <begin position="19"/>
        <end position="38"/>
    </location>
</feature>
<evidence type="ECO:0000256" key="1">
    <source>
        <dbReference type="SAM" id="MobiDB-lite"/>
    </source>
</evidence>
<dbReference type="Proteomes" id="UP000268094">
    <property type="component" value="Unassembled WGS sequence"/>
</dbReference>
<accession>A0A3A8I361</accession>
<dbReference type="Pfam" id="PF08922">
    <property type="entry name" value="DUF1905"/>
    <property type="match status" value="1"/>
</dbReference>
<reference evidence="3" key="1">
    <citation type="submission" date="2018-09" db="EMBL/GenBank/DDBJ databases">
        <authorList>
            <person name="Livingstone P.G."/>
            <person name="Whitworth D.E."/>
        </authorList>
    </citation>
    <scope>NUCLEOTIDE SEQUENCE [LARGE SCALE GENOMIC DNA]</scope>
    <source>
        <strain evidence="3">CA054A</strain>
    </source>
</reference>
<evidence type="ECO:0000313" key="2">
    <source>
        <dbReference type="EMBL" id="RKG77595.1"/>
    </source>
</evidence>
<evidence type="ECO:0000313" key="3">
    <source>
        <dbReference type="Proteomes" id="UP000268094"/>
    </source>
</evidence>